<dbReference type="AlphaFoldDB" id="A0A836CBH0"/>
<reference evidence="1" key="1">
    <citation type="submission" date="2021-02" db="EMBL/GenBank/DDBJ databases">
        <title>First Annotated Genome of the Yellow-green Alga Tribonema minus.</title>
        <authorList>
            <person name="Mahan K.M."/>
        </authorList>
    </citation>
    <scope>NUCLEOTIDE SEQUENCE</scope>
    <source>
        <strain evidence="1">UTEX B ZZ1240</strain>
    </source>
</reference>
<name>A0A836CBH0_9STRA</name>
<dbReference type="EMBL" id="JAFCMP010000448">
    <property type="protein sequence ID" value="KAG5179589.1"/>
    <property type="molecule type" value="Genomic_DNA"/>
</dbReference>
<dbReference type="EMBL" id="JAFCMP010000157">
    <property type="protein sequence ID" value="KAG5184684.1"/>
    <property type="molecule type" value="Genomic_DNA"/>
</dbReference>
<evidence type="ECO:0000313" key="2">
    <source>
        <dbReference type="EMBL" id="KAG5184684.1"/>
    </source>
</evidence>
<organism evidence="1 3">
    <name type="scientific">Tribonema minus</name>
    <dbReference type="NCBI Taxonomy" id="303371"/>
    <lineage>
        <taxon>Eukaryota</taxon>
        <taxon>Sar</taxon>
        <taxon>Stramenopiles</taxon>
        <taxon>Ochrophyta</taxon>
        <taxon>PX clade</taxon>
        <taxon>Xanthophyceae</taxon>
        <taxon>Tribonematales</taxon>
        <taxon>Tribonemataceae</taxon>
        <taxon>Tribonema</taxon>
    </lineage>
</organism>
<sequence length="226" mass="25152">MAESGEAASVDVAEKLVEMAKGVSSLHATASEARDLKLARCYKFRNQKDLLARWPERLELKDEGDDVYSYQGRMIVTQDLVFRVLDAEYNELPAAMGMNKLAKMMASRFIGISNTQVRRYLEVNEQHAQWRQRRRSQRVHAVIATKPGSVLQADLTDLKRGGAAYLAVNLRKATAALNNSVNSAHGFRPVDLAVNDLPERVRKLVVQRLRQASSGTDPNAKASTVS</sequence>
<gene>
    <name evidence="2" type="ORF">JKP88DRAFT_277060</name>
    <name evidence="1" type="ORF">JKP88DRAFT_291112</name>
</gene>
<evidence type="ECO:0000313" key="1">
    <source>
        <dbReference type="EMBL" id="KAG5179589.1"/>
    </source>
</evidence>
<accession>A0A836CBH0</accession>
<protein>
    <submittedName>
        <fullName evidence="1">Uncharacterized protein</fullName>
    </submittedName>
</protein>
<dbReference type="Proteomes" id="UP000664859">
    <property type="component" value="Unassembled WGS sequence"/>
</dbReference>
<evidence type="ECO:0000313" key="3">
    <source>
        <dbReference type="Proteomes" id="UP000664859"/>
    </source>
</evidence>
<proteinExistence type="predicted"/>
<comment type="caution">
    <text evidence="1">The sequence shown here is derived from an EMBL/GenBank/DDBJ whole genome shotgun (WGS) entry which is preliminary data.</text>
</comment>
<keyword evidence="3" id="KW-1185">Reference proteome</keyword>